<name>A0AAD5BMK8_AMBAR</name>
<evidence type="ECO:0000313" key="4">
    <source>
        <dbReference type="Proteomes" id="UP001206925"/>
    </source>
</evidence>
<proteinExistence type="predicted"/>
<dbReference type="PANTHER" id="PTHR47165">
    <property type="entry name" value="OS03G0429900 PROTEIN"/>
    <property type="match status" value="1"/>
</dbReference>
<feature type="region of interest" description="Disordered" evidence="1">
    <location>
        <begin position="419"/>
        <end position="463"/>
    </location>
</feature>
<dbReference type="InterPro" id="IPR013955">
    <property type="entry name" value="Rep_factor-A_C"/>
</dbReference>
<feature type="compositionally biased region" description="Basic and acidic residues" evidence="1">
    <location>
        <begin position="454"/>
        <end position="463"/>
    </location>
</feature>
<dbReference type="AlphaFoldDB" id="A0AAD5BMK8"/>
<feature type="compositionally biased region" description="Low complexity" evidence="1">
    <location>
        <begin position="419"/>
        <end position="433"/>
    </location>
</feature>
<keyword evidence="4" id="KW-1185">Reference proteome</keyword>
<organism evidence="3 4">
    <name type="scientific">Ambrosia artemisiifolia</name>
    <name type="common">Common ragweed</name>
    <dbReference type="NCBI Taxonomy" id="4212"/>
    <lineage>
        <taxon>Eukaryota</taxon>
        <taxon>Viridiplantae</taxon>
        <taxon>Streptophyta</taxon>
        <taxon>Embryophyta</taxon>
        <taxon>Tracheophyta</taxon>
        <taxon>Spermatophyta</taxon>
        <taxon>Magnoliopsida</taxon>
        <taxon>eudicotyledons</taxon>
        <taxon>Gunneridae</taxon>
        <taxon>Pentapetalae</taxon>
        <taxon>asterids</taxon>
        <taxon>campanulids</taxon>
        <taxon>Asterales</taxon>
        <taxon>Asteraceae</taxon>
        <taxon>Asteroideae</taxon>
        <taxon>Heliantheae alliance</taxon>
        <taxon>Heliantheae</taxon>
        <taxon>Ambrosia</taxon>
    </lineage>
</organism>
<sequence length="463" mass="52299">MDDFPVTSIVPDSDSAPIAVRFIRKWLRNNNLCYFVIDKHGDGIQADVHYLDKDFFEKQVTLLSCYILDNYICTEAPASIRVNAHPASIHLGTTTSVGLIPTPETFPLHYFNFCPYADLPLRTEENHPANQPYILTDYVGRLEDTTPSNTKKMRPYLRVTLTDISGPTIDVALWEDVLPRFDRQAMLDAEEPIIVAFTSLKVSIFKGYVVEKLQLSSTPATHIYFNPSAESAAVIRNRFKAGDQHLLPPAPGSQTQHLRVEDRNRRTISDLLQHHGEGNQGQVFTCVASIKSYIRGRPWYYTACPHCPRQIYQTKKGWKCGTHEILPEPKFMYCIGAEIKDNTAPTTATFFDDAAATLLGIQCKDMVLQYGLDRYTLPKQMHDVIEHDMIMQLQYARSIGNTSNVFSINKVFVSPPTITATPPSPSQQTTSAIARLPPTKPTAKRQLYQPEDTSDPKRLRFTD</sequence>
<dbReference type="PANTHER" id="PTHR47165:SF4">
    <property type="entry name" value="OS03G0429900 PROTEIN"/>
    <property type="match status" value="1"/>
</dbReference>
<evidence type="ECO:0000259" key="2">
    <source>
        <dbReference type="Pfam" id="PF08646"/>
    </source>
</evidence>
<dbReference type="Pfam" id="PF08646">
    <property type="entry name" value="Rep_fac-A_C"/>
    <property type="match status" value="1"/>
</dbReference>
<accession>A0AAD5BMK8</accession>
<dbReference type="CDD" id="cd04481">
    <property type="entry name" value="RPA1_DBD_B_like"/>
    <property type="match status" value="1"/>
</dbReference>
<dbReference type="InterPro" id="IPR012340">
    <property type="entry name" value="NA-bd_OB-fold"/>
</dbReference>
<dbReference type="SUPFAM" id="SSF50249">
    <property type="entry name" value="Nucleic acid-binding proteins"/>
    <property type="match status" value="2"/>
</dbReference>
<reference evidence="3" key="1">
    <citation type="submission" date="2022-06" db="EMBL/GenBank/DDBJ databases">
        <title>Uncovering the hologenomic basis of an extraordinary plant invasion.</title>
        <authorList>
            <person name="Bieker V.C."/>
            <person name="Martin M.D."/>
            <person name="Gilbert T."/>
            <person name="Hodgins K."/>
            <person name="Battlay P."/>
            <person name="Petersen B."/>
            <person name="Wilson J."/>
        </authorList>
    </citation>
    <scope>NUCLEOTIDE SEQUENCE</scope>
    <source>
        <strain evidence="3">AA19_3_7</strain>
        <tissue evidence="3">Leaf</tissue>
    </source>
</reference>
<dbReference type="Gene3D" id="2.40.50.140">
    <property type="entry name" value="Nucleic acid-binding proteins"/>
    <property type="match status" value="2"/>
</dbReference>
<evidence type="ECO:0000313" key="3">
    <source>
        <dbReference type="EMBL" id="KAI7726198.1"/>
    </source>
</evidence>
<feature type="domain" description="Replication factor A C-terminal" evidence="2">
    <location>
        <begin position="284"/>
        <end position="393"/>
    </location>
</feature>
<evidence type="ECO:0000256" key="1">
    <source>
        <dbReference type="SAM" id="MobiDB-lite"/>
    </source>
</evidence>
<gene>
    <name evidence="3" type="ORF">M8C21_011149</name>
</gene>
<dbReference type="Proteomes" id="UP001206925">
    <property type="component" value="Unassembled WGS sequence"/>
</dbReference>
<dbReference type="EMBL" id="JAMZMK010011729">
    <property type="protein sequence ID" value="KAI7726198.1"/>
    <property type="molecule type" value="Genomic_DNA"/>
</dbReference>
<protein>
    <recommendedName>
        <fullName evidence="2">Replication factor A C-terminal domain-containing protein</fullName>
    </recommendedName>
</protein>
<comment type="caution">
    <text evidence="3">The sequence shown here is derived from an EMBL/GenBank/DDBJ whole genome shotgun (WGS) entry which is preliminary data.</text>
</comment>